<sequence>MNCSSDEQLHVTQPTEAQLWQQNCQPNTQTRGAEANTVMPEVQITYPEEQTTYPQTSLWSLKCLLELSWNYDNAFSAFQKLHKQGQTQQGQIGGYLANKNTVHKQVRDECFVGY</sequence>
<accession>A0AA40FRQ7</accession>
<dbReference type="Proteomes" id="UP001177670">
    <property type="component" value="Unassembled WGS sequence"/>
</dbReference>
<gene>
    <name evidence="2" type="ORF">K0M31_007126</name>
</gene>
<dbReference type="GO" id="GO:0005634">
    <property type="term" value="C:nucleus"/>
    <property type="evidence" value="ECO:0007669"/>
    <property type="project" value="InterPro"/>
</dbReference>
<reference evidence="2" key="1">
    <citation type="submission" date="2021-10" db="EMBL/GenBank/DDBJ databases">
        <title>Melipona bicolor Genome sequencing and assembly.</title>
        <authorList>
            <person name="Araujo N.S."/>
            <person name="Arias M.C."/>
        </authorList>
    </citation>
    <scope>NUCLEOTIDE SEQUENCE</scope>
    <source>
        <strain evidence="2">USP_2M_L1-L4_2017</strain>
        <tissue evidence="2">Whole body</tissue>
    </source>
</reference>
<evidence type="ECO:0000313" key="2">
    <source>
        <dbReference type="EMBL" id="KAK1124103.1"/>
    </source>
</evidence>
<organism evidence="2 3">
    <name type="scientific">Melipona bicolor</name>
    <dbReference type="NCBI Taxonomy" id="60889"/>
    <lineage>
        <taxon>Eukaryota</taxon>
        <taxon>Metazoa</taxon>
        <taxon>Ecdysozoa</taxon>
        <taxon>Arthropoda</taxon>
        <taxon>Hexapoda</taxon>
        <taxon>Insecta</taxon>
        <taxon>Pterygota</taxon>
        <taxon>Neoptera</taxon>
        <taxon>Endopterygota</taxon>
        <taxon>Hymenoptera</taxon>
        <taxon>Apocrita</taxon>
        <taxon>Aculeata</taxon>
        <taxon>Apoidea</taxon>
        <taxon>Anthophila</taxon>
        <taxon>Apidae</taxon>
        <taxon>Melipona</taxon>
    </lineage>
</organism>
<evidence type="ECO:0000313" key="3">
    <source>
        <dbReference type="Proteomes" id="UP001177670"/>
    </source>
</evidence>
<comment type="caution">
    <text evidence="2">The sequence shown here is derived from an EMBL/GenBank/DDBJ whole genome shotgun (WGS) entry which is preliminary data.</text>
</comment>
<proteinExistence type="predicted"/>
<protein>
    <recommendedName>
        <fullName evidence="1">TAP-C domain-containing protein</fullName>
    </recommendedName>
</protein>
<dbReference type="Pfam" id="PF03943">
    <property type="entry name" value="TAP_C"/>
    <property type="match status" value="1"/>
</dbReference>
<dbReference type="InterPro" id="IPR005637">
    <property type="entry name" value="TAP_C_dom"/>
</dbReference>
<dbReference type="EMBL" id="JAHYIQ010000019">
    <property type="protein sequence ID" value="KAK1124103.1"/>
    <property type="molecule type" value="Genomic_DNA"/>
</dbReference>
<name>A0AA40FRQ7_9HYME</name>
<dbReference type="GO" id="GO:0051028">
    <property type="term" value="P:mRNA transport"/>
    <property type="evidence" value="ECO:0007669"/>
    <property type="project" value="InterPro"/>
</dbReference>
<dbReference type="Gene3D" id="1.10.8.10">
    <property type="entry name" value="DNA helicase RuvA subunit, C-terminal domain"/>
    <property type="match status" value="1"/>
</dbReference>
<dbReference type="InterPro" id="IPR009060">
    <property type="entry name" value="UBA-like_sf"/>
</dbReference>
<dbReference type="AlphaFoldDB" id="A0AA40FRQ7"/>
<keyword evidence="3" id="KW-1185">Reference proteome</keyword>
<feature type="domain" description="TAP-C" evidence="1">
    <location>
        <begin position="59"/>
        <end position="86"/>
    </location>
</feature>
<dbReference type="SUPFAM" id="SSF46934">
    <property type="entry name" value="UBA-like"/>
    <property type="match status" value="1"/>
</dbReference>
<evidence type="ECO:0000259" key="1">
    <source>
        <dbReference type="Pfam" id="PF03943"/>
    </source>
</evidence>